<dbReference type="InterPro" id="IPR029063">
    <property type="entry name" value="SAM-dependent_MTases_sf"/>
</dbReference>
<evidence type="ECO:0000313" key="3">
    <source>
        <dbReference type="EMBL" id="SBW28808.1"/>
    </source>
</evidence>
<keyword evidence="3" id="KW-0489">Methyltransferase</keyword>
<dbReference type="Proteomes" id="UP000199013">
    <property type="component" value="Unassembled WGS sequence"/>
</dbReference>
<dbReference type="InterPro" id="IPR013217">
    <property type="entry name" value="Methyltransf_12"/>
</dbReference>
<keyword evidence="4" id="KW-1185">Reference proteome</keyword>
<feature type="domain" description="Methyltransferase type 12" evidence="2">
    <location>
        <begin position="42"/>
        <end position="141"/>
    </location>
</feature>
<feature type="compositionally biased region" description="Basic and acidic residues" evidence="1">
    <location>
        <begin position="253"/>
        <end position="264"/>
    </location>
</feature>
<evidence type="ECO:0000313" key="4">
    <source>
        <dbReference type="Proteomes" id="UP000199013"/>
    </source>
</evidence>
<feature type="region of interest" description="Disordered" evidence="1">
    <location>
        <begin position="241"/>
        <end position="264"/>
    </location>
</feature>
<evidence type="ECO:0000256" key="1">
    <source>
        <dbReference type="SAM" id="MobiDB-lite"/>
    </source>
</evidence>
<dbReference type="CDD" id="cd02440">
    <property type="entry name" value="AdoMet_MTases"/>
    <property type="match status" value="1"/>
</dbReference>
<protein>
    <submittedName>
        <fullName evidence="3">Methyltransferase type 12</fullName>
    </submittedName>
</protein>
<gene>
    <name evidence="3" type="ORF">FDG2_6031</name>
</gene>
<dbReference type="EMBL" id="FLUV01002492">
    <property type="protein sequence ID" value="SBW28808.1"/>
    <property type="molecule type" value="Genomic_DNA"/>
</dbReference>
<keyword evidence="3" id="KW-0808">Transferase</keyword>
<dbReference type="GO" id="GO:0032259">
    <property type="term" value="P:methylation"/>
    <property type="evidence" value="ECO:0007669"/>
    <property type="project" value="UniProtKB-KW"/>
</dbReference>
<sequence>MRDYYSPMAEFYEMVAARQIADSGPPLTAALAGLDPAAGPIVEIGAGTGRVTEVIAAAVPGGRILAAEPSVLMRAVLTSRIAARPELRPLVTVVDGAAPDLELPDVIGAAVIFGVAGHLPPEQRRLLWRRIRERLAPKGVIVVELMGAHTPRIIPPVRQIHDRIGRQTYEWWVSGEPGGPGLMRFTTTWRVHGPDGRLVREVGDSYDWYTLDTDLLAREAEMVGRRTSRVGGAGSLEIVVLSSSRTAPTRRRKNDDDGRDTDVR</sequence>
<dbReference type="Pfam" id="PF08242">
    <property type="entry name" value="Methyltransf_12"/>
    <property type="match status" value="1"/>
</dbReference>
<dbReference type="AlphaFoldDB" id="A0A1C3PGP3"/>
<dbReference type="Gene3D" id="3.40.50.150">
    <property type="entry name" value="Vaccinia Virus protein VP39"/>
    <property type="match status" value="1"/>
</dbReference>
<reference evidence="4" key="1">
    <citation type="submission" date="2016-02" db="EMBL/GenBank/DDBJ databases">
        <authorList>
            <person name="Wibberg D."/>
        </authorList>
    </citation>
    <scope>NUCLEOTIDE SEQUENCE [LARGE SCALE GENOMIC DNA]</scope>
</reference>
<evidence type="ECO:0000259" key="2">
    <source>
        <dbReference type="Pfam" id="PF08242"/>
    </source>
</evidence>
<dbReference type="GO" id="GO:0008168">
    <property type="term" value="F:methyltransferase activity"/>
    <property type="evidence" value="ECO:0007669"/>
    <property type="project" value="UniProtKB-KW"/>
</dbReference>
<organism evidence="3 4">
    <name type="scientific">Candidatus Protofrankia californiensis</name>
    <dbReference type="NCBI Taxonomy" id="1839754"/>
    <lineage>
        <taxon>Bacteria</taxon>
        <taxon>Bacillati</taxon>
        <taxon>Actinomycetota</taxon>
        <taxon>Actinomycetes</taxon>
        <taxon>Frankiales</taxon>
        <taxon>Frankiaceae</taxon>
        <taxon>Protofrankia</taxon>
    </lineage>
</organism>
<accession>A0A1C3PGP3</accession>
<name>A0A1C3PGP3_9ACTN</name>
<proteinExistence type="predicted"/>
<dbReference type="SUPFAM" id="SSF53335">
    <property type="entry name" value="S-adenosyl-L-methionine-dependent methyltransferases"/>
    <property type="match status" value="1"/>
</dbReference>